<organism evidence="3 4">
    <name type="scientific">Planoprotostelium fungivorum</name>
    <dbReference type="NCBI Taxonomy" id="1890364"/>
    <lineage>
        <taxon>Eukaryota</taxon>
        <taxon>Amoebozoa</taxon>
        <taxon>Evosea</taxon>
        <taxon>Variosea</taxon>
        <taxon>Cavosteliida</taxon>
        <taxon>Cavosteliaceae</taxon>
        <taxon>Planoprotostelium</taxon>
    </lineage>
</organism>
<feature type="domain" description="GST C-terminal" evidence="2">
    <location>
        <begin position="214"/>
        <end position="384"/>
    </location>
</feature>
<dbReference type="Gene3D" id="1.20.1050.10">
    <property type="match status" value="1"/>
</dbReference>
<dbReference type="GO" id="GO:0004364">
    <property type="term" value="F:glutathione transferase activity"/>
    <property type="evidence" value="ECO:0007669"/>
    <property type="project" value="TreeGrafter"/>
</dbReference>
<dbReference type="InterPro" id="IPR010987">
    <property type="entry name" value="Glutathione-S-Trfase_C-like"/>
</dbReference>
<dbReference type="PROSITE" id="PS50404">
    <property type="entry name" value="GST_NTER"/>
    <property type="match status" value="1"/>
</dbReference>
<keyword evidence="4" id="KW-1185">Reference proteome</keyword>
<proteinExistence type="predicted"/>
<reference evidence="3 4" key="1">
    <citation type="journal article" date="2018" name="Genome Biol. Evol.">
        <title>Multiple Roots of Fruiting Body Formation in Amoebozoa.</title>
        <authorList>
            <person name="Hillmann F."/>
            <person name="Forbes G."/>
            <person name="Novohradska S."/>
            <person name="Ferling I."/>
            <person name="Riege K."/>
            <person name="Groth M."/>
            <person name="Westermann M."/>
            <person name="Marz M."/>
            <person name="Spaller T."/>
            <person name="Winckler T."/>
            <person name="Schaap P."/>
            <person name="Glockner G."/>
        </authorList>
    </citation>
    <scope>NUCLEOTIDE SEQUENCE [LARGE SCALE GENOMIC DNA]</scope>
    <source>
        <strain evidence="3 4">Jena</strain>
    </source>
</reference>
<dbReference type="Proteomes" id="UP000241769">
    <property type="component" value="Unassembled WGS sequence"/>
</dbReference>
<dbReference type="EMBL" id="MDYQ01000017">
    <property type="protein sequence ID" value="PRP87779.1"/>
    <property type="molecule type" value="Genomic_DNA"/>
</dbReference>
<dbReference type="InterPro" id="IPR036249">
    <property type="entry name" value="Thioredoxin-like_sf"/>
</dbReference>
<name>A0A2P6NUZ3_9EUKA</name>
<evidence type="ECO:0000259" key="1">
    <source>
        <dbReference type="PROSITE" id="PS50404"/>
    </source>
</evidence>
<dbReference type="CDD" id="cd03192">
    <property type="entry name" value="GST_C_Sigma_like"/>
    <property type="match status" value="1"/>
</dbReference>
<keyword evidence="3" id="KW-0808">Transferase</keyword>
<dbReference type="SUPFAM" id="SSF52833">
    <property type="entry name" value="Thioredoxin-like"/>
    <property type="match status" value="1"/>
</dbReference>
<dbReference type="PANTHER" id="PTHR11571:SF263">
    <property type="entry name" value="GLUTATHIONE S-TRANSFERASE"/>
    <property type="match status" value="1"/>
</dbReference>
<accession>A0A2P6NUZ3</accession>
<dbReference type="InParanoid" id="A0A2P6NUZ3"/>
<dbReference type="InterPro" id="IPR036282">
    <property type="entry name" value="Glutathione-S-Trfase_C_sf"/>
</dbReference>
<dbReference type="GO" id="GO:0006749">
    <property type="term" value="P:glutathione metabolic process"/>
    <property type="evidence" value="ECO:0007669"/>
    <property type="project" value="TreeGrafter"/>
</dbReference>
<dbReference type="InterPro" id="IPR050213">
    <property type="entry name" value="GST_superfamily"/>
</dbReference>
<gene>
    <name evidence="3" type="ORF">PROFUN_04253</name>
</gene>
<evidence type="ECO:0000313" key="4">
    <source>
        <dbReference type="Proteomes" id="UP000241769"/>
    </source>
</evidence>
<dbReference type="PROSITE" id="PS50405">
    <property type="entry name" value="GST_CTER"/>
    <property type="match status" value="1"/>
</dbReference>
<comment type="caution">
    <text evidence="3">The sequence shown here is derived from an EMBL/GenBank/DDBJ whole genome shotgun (WGS) entry which is preliminary data.</text>
</comment>
<protein>
    <submittedName>
        <fullName evidence="3">Glutathione S-transferase</fullName>
    </submittedName>
</protein>
<dbReference type="PANTHER" id="PTHR11571">
    <property type="entry name" value="GLUTATHIONE S-TRANSFERASE"/>
    <property type="match status" value="1"/>
</dbReference>
<dbReference type="Gene3D" id="3.40.30.10">
    <property type="entry name" value="Glutaredoxin"/>
    <property type="match status" value="1"/>
</dbReference>
<sequence length="393" mass="45290">MYSQTERVYEYERRNNQTMNITSEGSLFNQTREMQPTHGNSQKTKLAMMQHMTKFNARFFSPPTECNGGQYGRDDTNRERQSLPTILEVSNERTEDWVAVVERMIYRYEITQFQKKKTTTRKQQDISNMSYKLYYWPGLPGRGEFVRLPFIFAGKPFEEDLDPKNMMSILQGPPQRGFLPLAPPFLRLPDGQLISQTPNIVAYLGSIFGLAGSNTVESLQINAVVLTALDFNNEIHNTHHPIAVGKTYEEQKTEALTYTKDFKSSRIPKFLGYFEKVDHVHVLTAQHGQIIAGNETSSGYLIGSSVSTADLTLFHIIEGTSLESKTQLRRPTGLLFAFPKTMKKERESKCYDRVFDLHENMRRHERIAAYLESGKRAPFKDGIFRYYQELDEA</sequence>
<dbReference type="InterPro" id="IPR004046">
    <property type="entry name" value="GST_C"/>
</dbReference>
<feature type="domain" description="GST N-terminal" evidence="1">
    <location>
        <begin position="129"/>
        <end position="212"/>
    </location>
</feature>
<dbReference type="Pfam" id="PF14497">
    <property type="entry name" value="GST_C_3"/>
    <property type="match status" value="1"/>
</dbReference>
<dbReference type="AlphaFoldDB" id="A0A2P6NUZ3"/>
<dbReference type="STRING" id="1890364.A0A2P6NUZ3"/>
<dbReference type="InterPro" id="IPR004045">
    <property type="entry name" value="Glutathione_S-Trfase_N"/>
</dbReference>
<evidence type="ECO:0000313" key="3">
    <source>
        <dbReference type="EMBL" id="PRP87779.1"/>
    </source>
</evidence>
<evidence type="ECO:0000259" key="2">
    <source>
        <dbReference type="PROSITE" id="PS50405"/>
    </source>
</evidence>
<dbReference type="SUPFAM" id="SSF47616">
    <property type="entry name" value="GST C-terminal domain-like"/>
    <property type="match status" value="1"/>
</dbReference>
<dbReference type="OrthoDB" id="414243at2759"/>